<evidence type="ECO:0000259" key="7">
    <source>
        <dbReference type="PROSITE" id="PS00498"/>
    </source>
</evidence>
<comment type="similarity">
    <text evidence="2">Belongs to the tyrosinase family.</text>
</comment>
<keyword evidence="3" id="KW-0479">Metal-binding</keyword>
<dbReference type="EMBL" id="BAAASE010000003">
    <property type="protein sequence ID" value="GAA2395923.1"/>
    <property type="molecule type" value="Genomic_DNA"/>
</dbReference>
<dbReference type="Pfam" id="PF00264">
    <property type="entry name" value="Tyrosinase"/>
    <property type="match status" value="1"/>
</dbReference>
<evidence type="ECO:0000256" key="1">
    <source>
        <dbReference type="ARBA" id="ARBA00001973"/>
    </source>
</evidence>
<keyword evidence="5" id="KW-0186">Copper</keyword>
<dbReference type="SUPFAM" id="SSF48056">
    <property type="entry name" value="Di-copper centre-containing domain"/>
    <property type="match status" value="1"/>
</dbReference>
<keyword evidence="9" id="KW-1185">Reference proteome</keyword>
<dbReference type="PANTHER" id="PTHR11474:SF126">
    <property type="entry name" value="TYROSINASE-LIKE PROTEIN TYR-1-RELATED"/>
    <property type="match status" value="1"/>
</dbReference>
<dbReference type="PRINTS" id="PR00092">
    <property type="entry name" value="TYROSINASE"/>
</dbReference>
<gene>
    <name evidence="8" type="ORF">GCM10010255_29080</name>
</gene>
<reference evidence="8 9" key="1">
    <citation type="journal article" date="2019" name="Int. J. Syst. Evol. Microbiol.">
        <title>The Global Catalogue of Microorganisms (GCM) 10K type strain sequencing project: providing services to taxonomists for standard genome sequencing and annotation.</title>
        <authorList>
            <consortium name="The Broad Institute Genomics Platform"/>
            <consortium name="The Broad Institute Genome Sequencing Center for Infectious Disease"/>
            <person name="Wu L."/>
            <person name="Ma J."/>
        </authorList>
    </citation>
    <scope>NUCLEOTIDE SEQUENCE [LARGE SCALE GENOMIC DNA]</scope>
    <source>
        <strain evidence="8 9">JCM 4358</strain>
    </source>
</reference>
<dbReference type="Gene3D" id="1.10.1280.10">
    <property type="entry name" value="Di-copper center containing domain from catechol oxidase"/>
    <property type="match status" value="1"/>
</dbReference>
<keyword evidence="4" id="KW-0560">Oxidoreductase</keyword>
<dbReference type="Proteomes" id="UP001499986">
    <property type="component" value="Unassembled WGS sequence"/>
</dbReference>
<feature type="domain" description="Tyrosinase copper-binding" evidence="7">
    <location>
        <begin position="226"/>
        <end position="237"/>
    </location>
</feature>
<sequence>MYTRGTGMAYVRRDAGTLTKAEKRRFVKALLEVKRRGEYDEFVRMHVEYFSSDGEHGLRAAHMAPSFLPWHRRFLLDLESALRRVDSSVTVPYWDWTRYRTTTSAPWTADLLGGNGRRSDHQVMTGPFAYREGNWTIKVAVTDAVFLTRDLGRRRSPIELPTKSELQWALKDPVYDVAPWDSTVTRGFRNKLEGWGTGGGGASWRNHNRVHGWVGGDMLGGASVNDPVFWLHHAFIDLQWYRWQRRHRGARYLPAAAPRTGDAQHGRIVARHQRLPPWDVTPDELEDVGRIYRYA</sequence>
<protein>
    <submittedName>
        <fullName evidence="8">Tyrosinase family protein</fullName>
    </submittedName>
</protein>
<proteinExistence type="inferred from homology"/>
<evidence type="ECO:0000256" key="2">
    <source>
        <dbReference type="ARBA" id="ARBA00009928"/>
    </source>
</evidence>
<comment type="caution">
    <text evidence="8">The sequence shown here is derived from an EMBL/GenBank/DDBJ whole genome shotgun (WGS) entry which is preliminary data.</text>
</comment>
<evidence type="ECO:0000256" key="5">
    <source>
        <dbReference type="ARBA" id="ARBA00023008"/>
    </source>
</evidence>
<dbReference type="PROSITE" id="PS00498">
    <property type="entry name" value="TYROSINASE_2"/>
    <property type="match status" value="1"/>
</dbReference>
<comment type="cofactor">
    <cofactor evidence="1">
        <name>Cu(2+)</name>
        <dbReference type="ChEBI" id="CHEBI:29036"/>
    </cofactor>
</comment>
<dbReference type="PANTHER" id="PTHR11474">
    <property type="entry name" value="TYROSINASE FAMILY MEMBER"/>
    <property type="match status" value="1"/>
</dbReference>
<evidence type="ECO:0000313" key="9">
    <source>
        <dbReference type="Proteomes" id="UP001499986"/>
    </source>
</evidence>
<evidence type="ECO:0000256" key="4">
    <source>
        <dbReference type="ARBA" id="ARBA00023002"/>
    </source>
</evidence>
<evidence type="ECO:0000259" key="6">
    <source>
        <dbReference type="PROSITE" id="PS00497"/>
    </source>
</evidence>
<dbReference type="InterPro" id="IPR002227">
    <property type="entry name" value="Tyrosinase_Cu-bd"/>
</dbReference>
<evidence type="ECO:0000256" key="3">
    <source>
        <dbReference type="ARBA" id="ARBA00022723"/>
    </source>
</evidence>
<organism evidence="8 9">
    <name type="scientific">Streptomyces coeruleofuscus</name>
    <dbReference type="NCBI Taxonomy" id="66879"/>
    <lineage>
        <taxon>Bacteria</taxon>
        <taxon>Bacillati</taxon>
        <taxon>Actinomycetota</taxon>
        <taxon>Actinomycetes</taxon>
        <taxon>Kitasatosporales</taxon>
        <taxon>Streptomycetaceae</taxon>
        <taxon>Streptomyces</taxon>
    </lineage>
</organism>
<name>A0ABN3I7K1_9ACTN</name>
<dbReference type="PROSITE" id="PS00497">
    <property type="entry name" value="TYROSINASE_1"/>
    <property type="match status" value="1"/>
</dbReference>
<accession>A0ABN3I7K1</accession>
<evidence type="ECO:0000313" key="8">
    <source>
        <dbReference type="EMBL" id="GAA2395923.1"/>
    </source>
</evidence>
<dbReference type="InterPro" id="IPR050316">
    <property type="entry name" value="Tyrosinase/Hemocyanin"/>
</dbReference>
<feature type="domain" description="Tyrosinase copper-binding" evidence="6">
    <location>
        <begin position="62"/>
        <end position="79"/>
    </location>
</feature>
<dbReference type="InterPro" id="IPR008922">
    <property type="entry name" value="Di-copper_centre_dom_sf"/>
</dbReference>